<dbReference type="PANTHER" id="PTHR14453:SF67">
    <property type="entry name" value="POLY [ADP-RIBOSE] POLYMERASE"/>
    <property type="match status" value="1"/>
</dbReference>
<sequence>MFTSSIRVKPCGFGLSICQSSKEDDLTIVLGSDKLEFVLSSGKEGHKRRLEKEVRKFYGEIVWQTPTKDRIRVRCIDTNRDLLNWRKDVGEVVKQFFNDIKVQSFRRHPVKENNILERRGNTSLLYKEENGRQVVVGFKTNVNKLCKSIENICEEDVSERRVLKVRRHEAYIVHYSDITDTLQDVNIEVDLQKSELIIRGAPEDNEVAVELLLDQFSIINTFRNLSFSTGRMTLMKVDRVRDRILMKENNLNVYYEVNESSSGLSLTLYTLSEDGKDTFIAFVQTTLVEEEMVYADQHDVNDVAVACERVERHCNGETSIEIRPEYRTIILTAFKTNVQSILTDLSYLLRIESRCEVLVHFKPMTFRFLMEKFDEIKEIVYTHDCEVWERSDLLAFYFKGSEKTIEKVRDEFEVLLSKTVFKNIKFRTRCRNMEEMDKLVDAECGKTGCMFKKDPEKMIETTRNIVVYNGDATTLDVDVIAISSNQRLKMVSGLSKVVLKKGGKQLQEECDAYVKKKGPVDSGDVFICSGGKLQCLAIAHVVTCLENNDVDTTRFEQAVVRCLLRIEFQKFKSVAFPALFTNVFRCTIDTSVKTIVEAIDTYFKDNPSSNIHTVILCDQDRGRTLTFLNTVKRTRWQSKVLLDHNIEKEFTKTYMVNSPGKVFYHCMPITFLCYFLSKEMIKILL</sequence>
<dbReference type="InterPro" id="IPR002589">
    <property type="entry name" value="Macro_dom"/>
</dbReference>
<dbReference type="InterPro" id="IPR052056">
    <property type="entry name" value="Mono-ARTD/PARP"/>
</dbReference>
<dbReference type="GO" id="GO:0016757">
    <property type="term" value="F:glycosyltransferase activity"/>
    <property type="evidence" value="ECO:0007669"/>
    <property type="project" value="UniProtKB-KW"/>
</dbReference>
<reference evidence="7" key="1">
    <citation type="submission" date="2019-08" db="EMBL/GenBank/DDBJ databases">
        <title>The improved chromosome-level genome for the pearl oyster Pinctada fucata martensii using PacBio sequencing and Hi-C.</title>
        <authorList>
            <person name="Zheng Z."/>
        </authorList>
    </citation>
    <scope>NUCLEOTIDE SEQUENCE</scope>
    <source>
        <strain evidence="7">ZZ-2019</strain>
        <tissue evidence="7">Adductor muscle</tissue>
    </source>
</reference>
<dbReference type="GO" id="GO:0010629">
    <property type="term" value="P:negative regulation of gene expression"/>
    <property type="evidence" value="ECO:0007669"/>
    <property type="project" value="TreeGrafter"/>
</dbReference>
<dbReference type="PROSITE" id="PS51154">
    <property type="entry name" value="MACRO"/>
    <property type="match status" value="1"/>
</dbReference>
<organism evidence="7 8">
    <name type="scientific">Pinctada imbricata</name>
    <name type="common">Atlantic pearl-oyster</name>
    <name type="synonym">Pinctada martensii</name>
    <dbReference type="NCBI Taxonomy" id="66713"/>
    <lineage>
        <taxon>Eukaryota</taxon>
        <taxon>Metazoa</taxon>
        <taxon>Spiralia</taxon>
        <taxon>Lophotrochozoa</taxon>
        <taxon>Mollusca</taxon>
        <taxon>Bivalvia</taxon>
        <taxon>Autobranchia</taxon>
        <taxon>Pteriomorphia</taxon>
        <taxon>Pterioida</taxon>
        <taxon>Pterioidea</taxon>
        <taxon>Pteriidae</taxon>
        <taxon>Pinctada</taxon>
    </lineage>
</organism>
<dbReference type="GO" id="GO:0003714">
    <property type="term" value="F:transcription corepressor activity"/>
    <property type="evidence" value="ECO:0007669"/>
    <property type="project" value="TreeGrafter"/>
</dbReference>
<keyword evidence="3" id="KW-0808">Transferase</keyword>
<evidence type="ECO:0000313" key="7">
    <source>
        <dbReference type="EMBL" id="KAK3095845.1"/>
    </source>
</evidence>
<evidence type="ECO:0000256" key="3">
    <source>
        <dbReference type="ARBA" id="ARBA00022679"/>
    </source>
</evidence>
<proteinExistence type="predicted"/>
<keyword evidence="8" id="KW-1185">Reference proteome</keyword>
<dbReference type="GO" id="GO:0005737">
    <property type="term" value="C:cytoplasm"/>
    <property type="evidence" value="ECO:0007669"/>
    <property type="project" value="TreeGrafter"/>
</dbReference>
<dbReference type="SUPFAM" id="SSF52949">
    <property type="entry name" value="Macro domain-like"/>
    <property type="match status" value="1"/>
</dbReference>
<dbReference type="AlphaFoldDB" id="A0AA88Y0Z0"/>
<name>A0AA88Y0Z0_PINIB</name>
<accession>A0AA88Y0Z0</accession>
<comment type="caution">
    <text evidence="7">The sequence shown here is derived from an EMBL/GenBank/DDBJ whole genome shotgun (WGS) entry which is preliminary data.</text>
</comment>
<evidence type="ECO:0000256" key="1">
    <source>
        <dbReference type="ARBA" id="ARBA00004123"/>
    </source>
</evidence>
<gene>
    <name evidence="7" type="ORF">FSP39_019926</name>
</gene>
<evidence type="ECO:0000256" key="4">
    <source>
        <dbReference type="ARBA" id="ARBA00023027"/>
    </source>
</evidence>
<evidence type="ECO:0000259" key="6">
    <source>
        <dbReference type="PROSITE" id="PS51154"/>
    </source>
</evidence>
<keyword evidence="4" id="KW-0520">NAD</keyword>
<dbReference type="InterPro" id="IPR043472">
    <property type="entry name" value="Macro_dom-like"/>
</dbReference>
<comment type="subcellular location">
    <subcellularLocation>
        <location evidence="1">Nucleus</location>
    </subcellularLocation>
</comment>
<feature type="domain" description="Macro" evidence="6">
    <location>
        <begin position="452"/>
        <end position="635"/>
    </location>
</feature>
<keyword evidence="2" id="KW-0328">Glycosyltransferase</keyword>
<dbReference type="PANTHER" id="PTHR14453">
    <property type="entry name" value="PARP/ZINC FINGER CCCH TYPE DOMAIN CONTAINING PROTEIN"/>
    <property type="match status" value="1"/>
</dbReference>
<evidence type="ECO:0000313" key="8">
    <source>
        <dbReference type="Proteomes" id="UP001186944"/>
    </source>
</evidence>
<dbReference type="EMBL" id="VSWD01000008">
    <property type="protein sequence ID" value="KAK3095845.1"/>
    <property type="molecule type" value="Genomic_DNA"/>
</dbReference>
<dbReference type="Proteomes" id="UP001186944">
    <property type="component" value="Unassembled WGS sequence"/>
</dbReference>
<evidence type="ECO:0000256" key="5">
    <source>
        <dbReference type="ARBA" id="ARBA00023242"/>
    </source>
</evidence>
<dbReference type="SMART" id="SM00506">
    <property type="entry name" value="A1pp"/>
    <property type="match status" value="1"/>
</dbReference>
<dbReference type="Gene3D" id="3.40.220.10">
    <property type="entry name" value="Leucine Aminopeptidase, subunit E, domain 1"/>
    <property type="match status" value="1"/>
</dbReference>
<evidence type="ECO:0000256" key="2">
    <source>
        <dbReference type="ARBA" id="ARBA00022676"/>
    </source>
</evidence>
<dbReference type="Pfam" id="PF01661">
    <property type="entry name" value="Macro"/>
    <property type="match status" value="1"/>
</dbReference>
<keyword evidence="5" id="KW-0539">Nucleus</keyword>
<protein>
    <recommendedName>
        <fullName evidence="6">Macro domain-containing protein</fullName>
    </recommendedName>
</protein>
<dbReference type="GO" id="GO:0005634">
    <property type="term" value="C:nucleus"/>
    <property type="evidence" value="ECO:0007669"/>
    <property type="project" value="UniProtKB-SubCell"/>
</dbReference>